<protein>
    <recommendedName>
        <fullName evidence="3">SGNH hydrolase-type esterase domain-containing protein</fullName>
    </recommendedName>
</protein>
<organism evidence="1 2">
    <name type="scientific">Paraphaeosphaeria sporulosa</name>
    <dbReference type="NCBI Taxonomy" id="1460663"/>
    <lineage>
        <taxon>Eukaryota</taxon>
        <taxon>Fungi</taxon>
        <taxon>Dikarya</taxon>
        <taxon>Ascomycota</taxon>
        <taxon>Pezizomycotina</taxon>
        <taxon>Dothideomycetes</taxon>
        <taxon>Pleosporomycetidae</taxon>
        <taxon>Pleosporales</taxon>
        <taxon>Massarineae</taxon>
        <taxon>Didymosphaeriaceae</taxon>
        <taxon>Paraphaeosphaeria</taxon>
    </lineage>
</organism>
<dbReference type="SUPFAM" id="SSF52266">
    <property type="entry name" value="SGNH hydrolase"/>
    <property type="match status" value="1"/>
</dbReference>
<evidence type="ECO:0008006" key="3">
    <source>
        <dbReference type="Google" id="ProtNLM"/>
    </source>
</evidence>
<evidence type="ECO:0000313" key="2">
    <source>
        <dbReference type="Proteomes" id="UP000077069"/>
    </source>
</evidence>
<proteinExistence type="predicted"/>
<dbReference type="Proteomes" id="UP000077069">
    <property type="component" value="Unassembled WGS sequence"/>
</dbReference>
<dbReference type="InterPro" id="IPR036514">
    <property type="entry name" value="SGNH_hydro_sf"/>
</dbReference>
<dbReference type="InterPro" id="IPR051532">
    <property type="entry name" value="Ester_Hydrolysis_Enzymes"/>
</dbReference>
<dbReference type="PANTHER" id="PTHR30383">
    <property type="entry name" value="THIOESTERASE 1/PROTEASE 1/LYSOPHOSPHOLIPASE L1"/>
    <property type="match status" value="1"/>
</dbReference>
<evidence type="ECO:0000313" key="1">
    <source>
        <dbReference type="EMBL" id="OAG01649.1"/>
    </source>
</evidence>
<sequence length="237" mass="25541">MSDNENEGHPGARVDQVALFARNDVAFKPNLTLINAGTNDVIREASEYPIDKIGERMYKLIEFLFGEIPDERQARIILADLHPVIKAEELVDGTLPNDKDYEKLAEAWVQAIAEAGRKGILLKPQDPGDPNINVPPKDASLVSSASSRTSGYTHKATLATPPVALAPISKALSTNMHTKAFPTPEVACSLPMNSEPLEAGVGSRLDCTVLGKAPAYLSQTLIPVLPQSHAARSNKPF</sequence>
<dbReference type="STRING" id="1460663.A0A177C426"/>
<accession>A0A177C426</accession>
<keyword evidence="2" id="KW-1185">Reference proteome</keyword>
<dbReference type="OrthoDB" id="6123at2759"/>
<dbReference type="EMBL" id="KV441557">
    <property type="protein sequence ID" value="OAG01649.1"/>
    <property type="molecule type" value="Genomic_DNA"/>
</dbReference>
<dbReference type="InParanoid" id="A0A177C426"/>
<gene>
    <name evidence="1" type="ORF">CC84DRAFT_1221136</name>
</gene>
<dbReference type="GO" id="GO:0004622">
    <property type="term" value="F:phosphatidylcholine lysophospholipase activity"/>
    <property type="evidence" value="ECO:0007669"/>
    <property type="project" value="TreeGrafter"/>
</dbReference>
<dbReference type="Gene3D" id="3.40.50.1110">
    <property type="entry name" value="SGNH hydrolase"/>
    <property type="match status" value="1"/>
</dbReference>
<dbReference type="AlphaFoldDB" id="A0A177C426"/>
<reference evidence="1 2" key="1">
    <citation type="submission" date="2016-05" db="EMBL/GenBank/DDBJ databases">
        <title>Comparative analysis of secretome profiles of manganese(II)-oxidizing ascomycete fungi.</title>
        <authorList>
            <consortium name="DOE Joint Genome Institute"/>
            <person name="Zeiner C.A."/>
            <person name="Purvine S.O."/>
            <person name="Zink E.M."/>
            <person name="Wu S."/>
            <person name="Pasa-Tolic L."/>
            <person name="Chaput D.L."/>
            <person name="Haridas S."/>
            <person name="Grigoriev I.V."/>
            <person name="Santelli C.M."/>
            <person name="Hansel C.M."/>
        </authorList>
    </citation>
    <scope>NUCLEOTIDE SEQUENCE [LARGE SCALE GENOMIC DNA]</scope>
    <source>
        <strain evidence="1 2">AP3s5-JAC2a</strain>
    </source>
</reference>
<name>A0A177C426_9PLEO</name>
<dbReference type="RefSeq" id="XP_018032014.1">
    <property type="nucleotide sequence ID" value="XM_018183231.1"/>
</dbReference>
<dbReference type="PANTHER" id="PTHR30383:SF31">
    <property type="entry name" value="SGNH HYDROLASE-TYPE ESTERASE DOMAIN-CONTAINING PROTEIN-RELATED"/>
    <property type="match status" value="1"/>
</dbReference>
<dbReference type="GeneID" id="28766717"/>